<dbReference type="InterPro" id="IPR037914">
    <property type="entry name" value="SpoVT-AbrB_sf"/>
</dbReference>
<evidence type="ECO:0000313" key="4">
    <source>
        <dbReference type="Proteomes" id="UP001055185"/>
    </source>
</evidence>
<keyword evidence="4" id="KW-1185">Reference proteome</keyword>
<dbReference type="EMBL" id="BQKV01000027">
    <property type="protein sequence ID" value="GJN64121.1"/>
    <property type="molecule type" value="Genomic_DNA"/>
</dbReference>
<dbReference type="InterPro" id="IPR007159">
    <property type="entry name" value="SpoVT-AbrB_dom"/>
</dbReference>
<dbReference type="RefSeq" id="WP_238316357.1">
    <property type="nucleotide sequence ID" value="NZ_BQKV01000027.1"/>
</dbReference>
<comment type="caution">
    <text evidence="3">The sequence shown here is derived from an EMBL/GenBank/DDBJ whole genome shotgun (WGS) entry which is preliminary data.</text>
</comment>
<dbReference type="Proteomes" id="UP001055185">
    <property type="component" value="Unassembled WGS sequence"/>
</dbReference>
<dbReference type="AlphaFoldDB" id="A0AA37IXG7"/>
<evidence type="ECO:0000313" key="3">
    <source>
        <dbReference type="EMBL" id="GJN64121.1"/>
    </source>
</evidence>
<gene>
    <name evidence="3" type="primary">abrB</name>
    <name evidence="3" type="ORF">JCM17207_07460</name>
</gene>
<feature type="domain" description="SpoVT-AbrB" evidence="2">
    <location>
        <begin position="5"/>
        <end position="50"/>
    </location>
</feature>
<dbReference type="Pfam" id="PF04014">
    <property type="entry name" value="MazE_antitoxin"/>
    <property type="match status" value="1"/>
</dbReference>
<organism evidence="3 4">
    <name type="scientific">Faecalibacterium gallinarum</name>
    <dbReference type="NCBI Taxonomy" id="2903556"/>
    <lineage>
        <taxon>Bacteria</taxon>
        <taxon>Bacillati</taxon>
        <taxon>Bacillota</taxon>
        <taxon>Clostridia</taxon>
        <taxon>Eubacteriales</taxon>
        <taxon>Oscillospiraceae</taxon>
        <taxon>Faecalibacterium</taxon>
    </lineage>
</organism>
<dbReference type="NCBIfam" id="TIGR01439">
    <property type="entry name" value="lp_hng_hel_AbrB"/>
    <property type="match status" value="1"/>
</dbReference>
<dbReference type="SMART" id="SM00966">
    <property type="entry name" value="SpoVT_AbrB"/>
    <property type="match status" value="1"/>
</dbReference>
<sequence length="83" mass="9055">MKSTGIIRGVDSLGRIVLPKELRNTLQLDTNTKLEIFVDGDTILLKKYHPAGACDFCGENVPGIINFGNCCICPACRRKIGSM</sequence>
<dbReference type="GO" id="GO:0003677">
    <property type="term" value="F:DNA binding"/>
    <property type="evidence" value="ECO:0007669"/>
    <property type="project" value="UniProtKB-UniRule"/>
</dbReference>
<dbReference type="InterPro" id="IPR052731">
    <property type="entry name" value="B_subtilis_Trans_State_Reg"/>
</dbReference>
<accession>A0AA37IXG7</accession>
<reference evidence="3" key="1">
    <citation type="journal article" date="2022" name="Int. J. Syst. Evol. Microbiol.">
        <title>Genome-based, phenotypic and chemotaxonomic classification of Faecalibacterium strains: proposal of three novel species Faecalibacterium duncaniae sp. nov., Faecalibacterium hattorii sp. nov. and Faecalibacterium gallinarum sp. nov. .</title>
        <authorList>
            <person name="Sakamoto M."/>
            <person name="Sakurai N."/>
            <person name="Tanno H."/>
            <person name="Iino T."/>
            <person name="Ohkuma M."/>
            <person name="Endo A."/>
        </authorList>
    </citation>
    <scope>NUCLEOTIDE SEQUENCE</scope>
    <source>
        <strain evidence="3">JCM 17207</strain>
    </source>
</reference>
<name>A0AA37IXG7_9FIRM</name>
<dbReference type="PROSITE" id="PS51740">
    <property type="entry name" value="SPOVT_ABRB"/>
    <property type="match status" value="1"/>
</dbReference>
<proteinExistence type="predicted"/>
<evidence type="ECO:0000259" key="2">
    <source>
        <dbReference type="PROSITE" id="PS51740"/>
    </source>
</evidence>
<keyword evidence="1" id="KW-0238">DNA-binding</keyword>
<dbReference type="PANTHER" id="PTHR36432">
    <property type="match status" value="1"/>
</dbReference>
<dbReference type="SUPFAM" id="SSF89447">
    <property type="entry name" value="AbrB/MazE/MraZ-like"/>
    <property type="match status" value="1"/>
</dbReference>
<evidence type="ECO:0000256" key="1">
    <source>
        <dbReference type="PROSITE-ProRule" id="PRU01076"/>
    </source>
</evidence>
<protein>
    <submittedName>
        <fullName evidence="3">AbrB family transcriptional regulator</fullName>
    </submittedName>
</protein>
<dbReference type="Gene3D" id="2.10.260.10">
    <property type="match status" value="1"/>
</dbReference>
<dbReference type="PANTHER" id="PTHR36432:SF4">
    <property type="entry name" value="TRANSITION STATE REGULATOR ABH-RELATED"/>
    <property type="match status" value="1"/>
</dbReference>